<evidence type="ECO:0000313" key="1">
    <source>
        <dbReference type="EMBL" id="KAK1145339.1"/>
    </source>
</evidence>
<accession>A0ACC3B546</accession>
<protein>
    <submittedName>
        <fullName evidence="1">Uncharacterized protein</fullName>
    </submittedName>
</protein>
<reference evidence="1 2" key="1">
    <citation type="journal article" date="2023" name="ACS Omega">
        <title>Identification of the Neoaspergillic Acid Biosynthesis Gene Cluster by Establishing an In Vitro CRISPR-Ribonucleoprotein Genetic System in Aspergillus melleus.</title>
        <authorList>
            <person name="Yuan B."/>
            <person name="Grau M.F."/>
            <person name="Murata R.M."/>
            <person name="Torok T."/>
            <person name="Venkateswaran K."/>
            <person name="Stajich J.E."/>
            <person name="Wang C.C.C."/>
        </authorList>
    </citation>
    <scope>NUCLEOTIDE SEQUENCE [LARGE SCALE GENOMIC DNA]</scope>
    <source>
        <strain evidence="1 2">IMV 1140</strain>
    </source>
</reference>
<sequence>MASSRGQRVAIAESKSPMSAIFANLYDKDSNPGGLYNVGIAENVLMHEILLEYITKQQPDLPTRYLTYNQGGGGSMRLKAAIGRFLTRHFHPVAPIQPDHVVVTNGLAAALEHLSWALADPGDGILLGRPYYGAFIPDLSLRSATEVVEVAFDGCDPLGASAAQKYEQALLDFQHRTGKQVRVLVLCHPHNPLGRCYPRDTIIQLMRLCQKYGVHLVSDEIYGLSTWQNQIDNDTNSPQPVEFESVLSIDTTDLIDNRLVHCLWGLSKDFGANGLRIGAIISQTNRTLHAILSGTSPYSYVSGLSDHVAASLLEDDAFTAQYLHQNRQRIATSFHFAARYLKDRGIEYATGCNAGFFLWMNLGKKYLEVHPDRLAELTGDALTEEIMRLLVSKKVFLASGLAFGSEQPGWFRIVISHPVDFLQEALRRVEAAVCE</sequence>
<gene>
    <name evidence="1" type="ORF">N8T08_004214</name>
</gene>
<name>A0ACC3B546_9EURO</name>
<comment type="caution">
    <text evidence="1">The sequence shown here is derived from an EMBL/GenBank/DDBJ whole genome shotgun (WGS) entry which is preliminary data.</text>
</comment>
<organism evidence="1 2">
    <name type="scientific">Aspergillus melleus</name>
    <dbReference type="NCBI Taxonomy" id="138277"/>
    <lineage>
        <taxon>Eukaryota</taxon>
        <taxon>Fungi</taxon>
        <taxon>Dikarya</taxon>
        <taxon>Ascomycota</taxon>
        <taxon>Pezizomycotina</taxon>
        <taxon>Eurotiomycetes</taxon>
        <taxon>Eurotiomycetidae</taxon>
        <taxon>Eurotiales</taxon>
        <taxon>Aspergillaceae</taxon>
        <taxon>Aspergillus</taxon>
        <taxon>Aspergillus subgen. Circumdati</taxon>
    </lineage>
</organism>
<proteinExistence type="predicted"/>
<evidence type="ECO:0000313" key="2">
    <source>
        <dbReference type="Proteomes" id="UP001177260"/>
    </source>
</evidence>
<keyword evidence="2" id="KW-1185">Reference proteome</keyword>
<dbReference type="Proteomes" id="UP001177260">
    <property type="component" value="Unassembled WGS sequence"/>
</dbReference>
<dbReference type="EMBL" id="JAOPJF010000024">
    <property type="protein sequence ID" value="KAK1145339.1"/>
    <property type="molecule type" value="Genomic_DNA"/>
</dbReference>